<sequence>MPSPPKQACLFTYQVTCHAPSCLVAYVVMGTCKSQAACCACSLIQSDDCHQLLAAFFIPAVSGRVNLKDKTGSSSRTVFCLAAQSLGLNSDIKESGWISQIIVIILNLKCTGSGRISQIRFTSVTVEGRPYSWTGRNNISQRSDSDLDHHHEDLPERNYTSTSPSRFSGDPKSTPDLSPGYAKP</sequence>
<comment type="caution">
    <text evidence="2">The sequence shown here is derived from an EMBL/GenBank/DDBJ whole genome shotgun (WGS) entry which is preliminary data.</text>
</comment>
<dbReference type="Proteomes" id="UP000712281">
    <property type="component" value="Unassembled WGS sequence"/>
</dbReference>
<protein>
    <submittedName>
        <fullName evidence="2">Uncharacterized protein</fullName>
    </submittedName>
</protein>
<reference evidence="2" key="1">
    <citation type="submission" date="2019-12" db="EMBL/GenBank/DDBJ databases">
        <title>Genome sequencing and annotation of Brassica cretica.</title>
        <authorList>
            <person name="Studholme D.J."/>
            <person name="Sarris P.F."/>
        </authorList>
    </citation>
    <scope>NUCLEOTIDE SEQUENCE</scope>
    <source>
        <strain evidence="3">PFS-001/15</strain>
        <strain evidence="2">PFS-102/07</strain>
        <tissue evidence="2">Leaf</tissue>
    </source>
</reference>
<accession>A0A3N6RPP5</accession>
<feature type="region of interest" description="Disordered" evidence="1">
    <location>
        <begin position="135"/>
        <end position="184"/>
    </location>
</feature>
<evidence type="ECO:0000313" key="3">
    <source>
        <dbReference type="EMBL" id="KAF2559679.1"/>
    </source>
</evidence>
<dbReference type="EMBL" id="QGKY02001925">
    <property type="protein sequence ID" value="KAF2547160.1"/>
    <property type="molecule type" value="Genomic_DNA"/>
</dbReference>
<proteinExistence type="predicted"/>
<evidence type="ECO:0000256" key="1">
    <source>
        <dbReference type="SAM" id="MobiDB-lite"/>
    </source>
</evidence>
<dbReference type="AlphaFoldDB" id="A0A3N6RPP5"/>
<gene>
    <name evidence="3" type="ORF">F2Q68_00014531</name>
    <name evidence="2" type="ORF">F2Q70_00021051</name>
</gene>
<dbReference type="EMBL" id="QGKW02001940">
    <property type="protein sequence ID" value="KAF2559679.1"/>
    <property type="molecule type" value="Genomic_DNA"/>
</dbReference>
<organism evidence="2">
    <name type="scientific">Brassica cretica</name>
    <name type="common">Mustard</name>
    <dbReference type="NCBI Taxonomy" id="69181"/>
    <lineage>
        <taxon>Eukaryota</taxon>
        <taxon>Viridiplantae</taxon>
        <taxon>Streptophyta</taxon>
        <taxon>Embryophyta</taxon>
        <taxon>Tracheophyta</taxon>
        <taxon>Spermatophyta</taxon>
        <taxon>Magnoliopsida</taxon>
        <taxon>eudicotyledons</taxon>
        <taxon>Gunneridae</taxon>
        <taxon>Pentapetalae</taxon>
        <taxon>rosids</taxon>
        <taxon>malvids</taxon>
        <taxon>Brassicales</taxon>
        <taxon>Brassicaceae</taxon>
        <taxon>Brassiceae</taxon>
        <taxon>Brassica</taxon>
    </lineage>
</organism>
<feature type="compositionally biased region" description="Basic and acidic residues" evidence="1">
    <location>
        <begin position="143"/>
        <end position="156"/>
    </location>
</feature>
<name>A0A3N6RPP5_BRACR</name>
<evidence type="ECO:0000313" key="2">
    <source>
        <dbReference type="EMBL" id="KAF2547160.1"/>
    </source>
</evidence>